<evidence type="ECO:0000313" key="1">
    <source>
        <dbReference type="EMBL" id="ROO87252.1"/>
    </source>
</evidence>
<accession>A0A3N1D155</accession>
<dbReference type="Proteomes" id="UP000272400">
    <property type="component" value="Unassembled WGS sequence"/>
</dbReference>
<sequence>MELTSPTVDKTDLVLEAGQTRRFWNTWSISYEGLRPHRTDGTGTLPGGSAQPHAWIADLTIGTLIDDTVRVTPTLTVRSGEDAPGSFGGFLDQAAAADIAPTEPVAFHALIGTRSADGIVLTLDLGLPGQPRITLTTPENPKP</sequence>
<name>A0A3N1D155_9ACTN</name>
<keyword evidence="2" id="KW-1185">Reference proteome</keyword>
<reference evidence="1 2" key="1">
    <citation type="submission" date="2018-11" db="EMBL/GenBank/DDBJ databases">
        <title>Sequencing the genomes of 1000 actinobacteria strains.</title>
        <authorList>
            <person name="Klenk H.-P."/>
        </authorList>
    </citation>
    <scope>NUCLEOTIDE SEQUENCE [LARGE SCALE GENOMIC DNA]</scope>
    <source>
        <strain evidence="1 2">DSM 44254</strain>
    </source>
</reference>
<comment type="caution">
    <text evidence="1">The sequence shown here is derived from an EMBL/GenBank/DDBJ whole genome shotgun (WGS) entry which is preliminary data.</text>
</comment>
<proteinExistence type="predicted"/>
<protein>
    <submittedName>
        <fullName evidence="1">Uncharacterized protein</fullName>
    </submittedName>
</protein>
<evidence type="ECO:0000313" key="2">
    <source>
        <dbReference type="Proteomes" id="UP000272400"/>
    </source>
</evidence>
<organism evidence="1 2">
    <name type="scientific">Actinocorallia herbida</name>
    <dbReference type="NCBI Taxonomy" id="58109"/>
    <lineage>
        <taxon>Bacteria</taxon>
        <taxon>Bacillati</taxon>
        <taxon>Actinomycetota</taxon>
        <taxon>Actinomycetes</taxon>
        <taxon>Streptosporangiales</taxon>
        <taxon>Thermomonosporaceae</taxon>
        <taxon>Actinocorallia</taxon>
    </lineage>
</organism>
<dbReference type="EMBL" id="RJKE01000001">
    <property type="protein sequence ID" value="ROO87252.1"/>
    <property type="molecule type" value="Genomic_DNA"/>
</dbReference>
<gene>
    <name evidence="1" type="ORF">EDD29_4846</name>
</gene>
<dbReference type="AlphaFoldDB" id="A0A3N1D155"/>